<dbReference type="AlphaFoldDB" id="A0A1C3JQ78"/>
<dbReference type="SUPFAM" id="SSF53822">
    <property type="entry name" value="Periplasmic binding protein-like I"/>
    <property type="match status" value="1"/>
</dbReference>
<organism evidence="2 5">
    <name type="scientific">Marinomonas gallaica</name>
    <dbReference type="NCBI Taxonomy" id="1806667"/>
    <lineage>
        <taxon>Bacteria</taxon>
        <taxon>Pseudomonadati</taxon>
        <taxon>Pseudomonadota</taxon>
        <taxon>Gammaproteobacteria</taxon>
        <taxon>Oceanospirillales</taxon>
        <taxon>Oceanospirillaceae</taxon>
        <taxon>Marinomonas</taxon>
    </lineage>
</organism>
<proteinExistence type="predicted"/>
<accession>A0A1C3JQ78</accession>
<dbReference type="RefSeq" id="WP_067033880.1">
    <property type="nucleotide sequence ID" value="NZ_FLRA01000010.1"/>
</dbReference>
<name>A0A1C3JQ78_9GAMM</name>
<reference evidence="3 4" key="2">
    <citation type="submission" date="2016-06" db="EMBL/GenBank/DDBJ databases">
        <authorList>
            <person name="Rodrigo-Torres L."/>
            <person name="Arahal D.R."/>
        </authorList>
    </citation>
    <scope>NUCLEOTIDE SEQUENCE [LARGE SCALE GENOMIC DNA]</scope>
    <source>
        <strain evidence="3 4">CECT 5116</strain>
    </source>
</reference>
<reference evidence="2 5" key="1">
    <citation type="submission" date="2016-06" db="EMBL/GenBank/DDBJ databases">
        <authorList>
            <person name="Kjaerup R.B."/>
            <person name="Dalgaard T.S."/>
            <person name="Juul-Madsen H.R."/>
        </authorList>
    </citation>
    <scope>NUCLEOTIDE SEQUENCE [LARGE SCALE GENOMIC DNA]</scope>
    <source>
        <strain evidence="2 5">CECT 5115</strain>
    </source>
</reference>
<gene>
    <name evidence="2" type="primary">luxP_1</name>
    <name evidence="2" type="ORF">MGA5115_01384</name>
    <name evidence="3" type="ORF">MGA5116_02897</name>
</gene>
<evidence type="ECO:0000313" key="3">
    <source>
        <dbReference type="EMBL" id="SBT22281.1"/>
    </source>
</evidence>
<dbReference type="InterPro" id="IPR028082">
    <property type="entry name" value="Peripla_BP_I"/>
</dbReference>
<evidence type="ECO:0000313" key="4">
    <source>
        <dbReference type="Proteomes" id="UP000092840"/>
    </source>
</evidence>
<sequence length="372" mass="42492">MRQLRFLFICLTITLLSQGVSAYTFGQSSFSLKRFLDANPSQIPLIEQLSVRVRSQPAPLLATHPDTQKIAVILHSDPSIAFNRAWMMTFKQRMKELSIDFRLDVFHIDRRDGIDSTLNTFQKIEAANFDYMIVDRVDDHNRPLLERILKAGETEVLIRGVIAPFSSWHMHPPLLYIGIDRAKMMQSLASYLVRMLDEGTLIDTLSVDDPYKNETGCQIFLNELYREGYQVRHRYQLKDSAQAAQRVALQIVKESQALGSSHFIFSCTPNLSEGVVRALSRQQQVLVSTNAWLGLKDWEDAYKQGIIMVTVVGDLDYRAIAAAEAIKADIESRLLPAVYMESFSLLVQDMDEQTRNILLQQALPYSMSLWPR</sequence>
<feature type="chain" id="PRO_5008676989" evidence="1">
    <location>
        <begin position="23"/>
        <end position="372"/>
    </location>
</feature>
<dbReference type="EMBL" id="FLRB01000016">
    <property type="protein sequence ID" value="SBT22281.1"/>
    <property type="molecule type" value="Genomic_DNA"/>
</dbReference>
<dbReference type="EMBL" id="FLRA01000010">
    <property type="protein sequence ID" value="SBT17275.1"/>
    <property type="molecule type" value="Genomic_DNA"/>
</dbReference>
<evidence type="ECO:0000313" key="5">
    <source>
        <dbReference type="Proteomes" id="UP000092871"/>
    </source>
</evidence>
<keyword evidence="4" id="KW-1185">Reference proteome</keyword>
<keyword evidence="1" id="KW-0732">Signal</keyword>
<protein>
    <submittedName>
        <fullName evidence="2">Autoinducer 2-binding periplasmic protein LuxP</fullName>
    </submittedName>
</protein>
<dbReference type="OrthoDB" id="9784024at2"/>
<dbReference type="Proteomes" id="UP000092871">
    <property type="component" value="Unassembled WGS sequence"/>
</dbReference>
<dbReference type="Proteomes" id="UP000092840">
    <property type="component" value="Unassembled WGS sequence"/>
</dbReference>
<evidence type="ECO:0000256" key="1">
    <source>
        <dbReference type="SAM" id="SignalP"/>
    </source>
</evidence>
<dbReference type="Gene3D" id="3.40.50.2300">
    <property type="match status" value="2"/>
</dbReference>
<evidence type="ECO:0000313" key="2">
    <source>
        <dbReference type="EMBL" id="SBT17275.1"/>
    </source>
</evidence>
<feature type="signal peptide" evidence="1">
    <location>
        <begin position="1"/>
        <end position="22"/>
    </location>
</feature>